<dbReference type="GO" id="GO:0012505">
    <property type="term" value="C:endomembrane system"/>
    <property type="evidence" value="ECO:0007669"/>
    <property type="project" value="TreeGrafter"/>
</dbReference>
<name>A0A016TDA7_9BILA</name>
<dbReference type="Gene3D" id="1.20.5.110">
    <property type="match status" value="1"/>
</dbReference>
<comment type="subcellular location">
    <subcellularLocation>
        <location evidence="1">Membrane</location>
        <topology evidence="1">Single-pass type IV membrane protein</topology>
    </subcellularLocation>
</comment>
<dbReference type="PANTHER" id="PTHR19957:SF307">
    <property type="entry name" value="PROTEIN SSO1-RELATED"/>
    <property type="match status" value="1"/>
</dbReference>
<comment type="caution">
    <text evidence="4">The sequence shown here is derived from an EMBL/GenBank/DDBJ whole genome shotgun (WGS) entry which is preliminary data.</text>
</comment>
<dbReference type="GO" id="GO:0005886">
    <property type="term" value="C:plasma membrane"/>
    <property type="evidence" value="ECO:0007669"/>
    <property type="project" value="TreeGrafter"/>
</dbReference>
<dbReference type="Pfam" id="PF05739">
    <property type="entry name" value="SNARE"/>
    <property type="match status" value="1"/>
</dbReference>
<evidence type="ECO:0000259" key="3">
    <source>
        <dbReference type="PROSITE" id="PS50192"/>
    </source>
</evidence>
<dbReference type="SMART" id="SM00397">
    <property type="entry name" value="t_SNARE"/>
    <property type="match status" value="1"/>
</dbReference>
<dbReference type="STRING" id="53326.A0A016TDA7"/>
<evidence type="ECO:0000256" key="2">
    <source>
        <dbReference type="SAM" id="Phobius"/>
    </source>
</evidence>
<protein>
    <recommendedName>
        <fullName evidence="3">t-SNARE coiled-coil homology domain-containing protein</fullName>
    </recommendedName>
</protein>
<dbReference type="GO" id="GO:0000149">
    <property type="term" value="F:SNARE binding"/>
    <property type="evidence" value="ECO:0007669"/>
    <property type="project" value="TreeGrafter"/>
</dbReference>
<proteinExistence type="predicted"/>
<evidence type="ECO:0000313" key="4">
    <source>
        <dbReference type="EMBL" id="EYC00686.1"/>
    </source>
</evidence>
<dbReference type="InterPro" id="IPR000727">
    <property type="entry name" value="T_SNARE_dom"/>
</dbReference>
<dbReference type="PANTHER" id="PTHR19957">
    <property type="entry name" value="SYNTAXIN"/>
    <property type="match status" value="1"/>
</dbReference>
<evidence type="ECO:0000256" key="1">
    <source>
        <dbReference type="ARBA" id="ARBA00004211"/>
    </source>
</evidence>
<dbReference type="GO" id="GO:0005484">
    <property type="term" value="F:SNAP receptor activity"/>
    <property type="evidence" value="ECO:0007669"/>
    <property type="project" value="TreeGrafter"/>
</dbReference>
<dbReference type="GO" id="GO:0031201">
    <property type="term" value="C:SNARE complex"/>
    <property type="evidence" value="ECO:0007669"/>
    <property type="project" value="TreeGrafter"/>
</dbReference>
<feature type="transmembrane region" description="Helical" evidence="2">
    <location>
        <begin position="143"/>
        <end position="167"/>
    </location>
</feature>
<dbReference type="GO" id="GO:0048278">
    <property type="term" value="P:vesicle docking"/>
    <property type="evidence" value="ECO:0007669"/>
    <property type="project" value="TreeGrafter"/>
</dbReference>
<keyword evidence="2" id="KW-0472">Membrane</keyword>
<feature type="domain" description="T-SNARE coiled-coil homology" evidence="3">
    <location>
        <begin position="68"/>
        <end position="130"/>
    </location>
</feature>
<gene>
    <name evidence="4" type="primary">Acey_s0113.g350</name>
    <name evidence="4" type="ORF">Y032_0113g350</name>
</gene>
<dbReference type="GO" id="GO:0006887">
    <property type="term" value="P:exocytosis"/>
    <property type="evidence" value="ECO:0007669"/>
    <property type="project" value="TreeGrafter"/>
</dbReference>
<keyword evidence="5" id="KW-1185">Reference proteome</keyword>
<dbReference type="GO" id="GO:0006906">
    <property type="term" value="P:vesicle fusion"/>
    <property type="evidence" value="ECO:0007669"/>
    <property type="project" value="TreeGrafter"/>
</dbReference>
<dbReference type="OrthoDB" id="10255013at2759"/>
<dbReference type="AlphaFoldDB" id="A0A016TDA7"/>
<dbReference type="EMBL" id="JARK01001449">
    <property type="protein sequence ID" value="EYC00686.1"/>
    <property type="molecule type" value="Genomic_DNA"/>
</dbReference>
<dbReference type="Proteomes" id="UP000024635">
    <property type="component" value="Unassembled WGS sequence"/>
</dbReference>
<dbReference type="SUPFAM" id="SSF58038">
    <property type="entry name" value="SNARE fusion complex"/>
    <property type="match status" value="1"/>
</dbReference>
<dbReference type="InterPro" id="IPR045242">
    <property type="entry name" value="Syntaxin"/>
</dbReference>
<dbReference type="PROSITE" id="PS50192">
    <property type="entry name" value="T_SNARE"/>
    <property type="match status" value="1"/>
</dbReference>
<dbReference type="GO" id="GO:0006886">
    <property type="term" value="P:intracellular protein transport"/>
    <property type="evidence" value="ECO:0007669"/>
    <property type="project" value="TreeGrafter"/>
</dbReference>
<reference evidence="5" key="1">
    <citation type="journal article" date="2015" name="Nat. Genet.">
        <title>The genome and transcriptome of the zoonotic hookworm Ancylostoma ceylanicum identify infection-specific gene families.</title>
        <authorList>
            <person name="Schwarz E.M."/>
            <person name="Hu Y."/>
            <person name="Antoshechkin I."/>
            <person name="Miller M.M."/>
            <person name="Sternberg P.W."/>
            <person name="Aroian R.V."/>
        </authorList>
    </citation>
    <scope>NUCLEOTIDE SEQUENCE</scope>
    <source>
        <strain evidence="5">HY135</strain>
    </source>
</reference>
<sequence>MSSTVFSCQHQLLPHVDHGFRNSSVSDRTVPRTPLHCELFQAGENTTHPLEVTEIDEEDQKSEEKAALKEIKERNDDLRLLERAVSQVNALHEHLNFIVHHQNSVMDRIDRNISQATEYTTKVMKDTDEAVQLSQEARQKSMLVFFLIGVLLFVVFMMLFTFFKVWVFGVR</sequence>
<keyword evidence="2" id="KW-1133">Transmembrane helix</keyword>
<organism evidence="4 5">
    <name type="scientific">Ancylostoma ceylanicum</name>
    <dbReference type="NCBI Taxonomy" id="53326"/>
    <lineage>
        <taxon>Eukaryota</taxon>
        <taxon>Metazoa</taxon>
        <taxon>Ecdysozoa</taxon>
        <taxon>Nematoda</taxon>
        <taxon>Chromadorea</taxon>
        <taxon>Rhabditida</taxon>
        <taxon>Rhabditina</taxon>
        <taxon>Rhabditomorpha</taxon>
        <taxon>Strongyloidea</taxon>
        <taxon>Ancylostomatidae</taxon>
        <taxon>Ancylostomatinae</taxon>
        <taxon>Ancylostoma</taxon>
    </lineage>
</organism>
<keyword evidence="2" id="KW-0812">Transmembrane</keyword>
<accession>A0A016TDA7</accession>
<evidence type="ECO:0000313" key="5">
    <source>
        <dbReference type="Proteomes" id="UP000024635"/>
    </source>
</evidence>